<accession>A0A0D0TR40</accession>
<comment type="caution">
    <text evidence="1">The sequence shown here is derived from an EMBL/GenBank/DDBJ whole genome shotgun (WGS) entry which is preliminary data.</text>
</comment>
<evidence type="ECO:0000313" key="1">
    <source>
        <dbReference type="EMBL" id="KIR24209.1"/>
    </source>
</evidence>
<gene>
    <name evidence="1" type="ORF">PFLU3_04400</name>
</gene>
<sequence length="94" mass="11089">MKKPPLYLFAKVRCICEYRPSVTAIVLFGLEVEGEDEPPVYMEIRFIDYTSQQIEGDHLMLSLEEALEYAQADYGIHQTDWRAMNQEEIDRITW</sequence>
<organism evidence="1 2">
    <name type="scientific">Pseudomonas fluorescens</name>
    <dbReference type="NCBI Taxonomy" id="294"/>
    <lineage>
        <taxon>Bacteria</taxon>
        <taxon>Pseudomonadati</taxon>
        <taxon>Pseudomonadota</taxon>
        <taxon>Gammaproteobacteria</taxon>
        <taxon>Pseudomonadales</taxon>
        <taxon>Pseudomonadaceae</taxon>
        <taxon>Pseudomonas</taxon>
    </lineage>
</organism>
<dbReference type="AlphaFoldDB" id="A0A0D0TR40"/>
<protein>
    <submittedName>
        <fullName evidence="1">Uncharacterized protein</fullName>
    </submittedName>
</protein>
<dbReference type="EMBL" id="JXCQ01000003">
    <property type="protein sequence ID" value="KIR24209.1"/>
    <property type="molecule type" value="Genomic_DNA"/>
</dbReference>
<dbReference type="PATRIC" id="fig|294.125.peg.446"/>
<name>A0A0D0TR40_PSEFL</name>
<proteinExistence type="predicted"/>
<reference evidence="1 2" key="1">
    <citation type="submission" date="2015-01" db="EMBL/GenBank/DDBJ databases">
        <title>Genome sequence of the beneficial rhizobacterium Pseudomonas fluorescens 2-79.</title>
        <authorList>
            <person name="Thuermer A."/>
            <person name="Daniel R."/>
        </authorList>
    </citation>
    <scope>NUCLEOTIDE SEQUENCE [LARGE SCALE GENOMIC DNA]</scope>
    <source>
        <strain evidence="1 2">2-79</strain>
    </source>
</reference>
<dbReference type="RefSeq" id="WP_032900782.1">
    <property type="nucleotide sequence ID" value="NZ_JXCQ01000003.1"/>
</dbReference>
<evidence type="ECO:0000313" key="2">
    <source>
        <dbReference type="Proteomes" id="UP000032210"/>
    </source>
</evidence>
<dbReference type="Proteomes" id="UP000032210">
    <property type="component" value="Unassembled WGS sequence"/>
</dbReference>